<evidence type="ECO:0000256" key="2">
    <source>
        <dbReference type="SAM" id="Phobius"/>
    </source>
</evidence>
<feature type="transmembrane region" description="Helical" evidence="2">
    <location>
        <begin position="20"/>
        <end position="39"/>
    </location>
</feature>
<keyword evidence="2" id="KW-1133">Transmembrane helix</keyword>
<dbReference type="EMBL" id="CAICTM010000140">
    <property type="protein sequence ID" value="CAB9502600.1"/>
    <property type="molecule type" value="Genomic_DNA"/>
</dbReference>
<keyword evidence="2" id="KW-0812">Transmembrane</keyword>
<keyword evidence="2" id="KW-0472">Membrane</keyword>
<feature type="transmembrane region" description="Helical" evidence="2">
    <location>
        <begin position="125"/>
        <end position="149"/>
    </location>
</feature>
<sequence length="266" mass="28396">MTRGLVGRCCAYPQGQASLLPQMLAIAALVCCFYAIPWTPGSWFPEVGFLCMHLDGRDSNYSCGPLRLVDPGYWSGDKGKYWPVQLGALFAIISAILGSIATLYLFGAICFHLSKKTVLNISKTFLACALFSVLTFVAAALDICDILGYSSSGSSSSSSGSYYDSGSSSYYGGSSSSSRSQCKKVVRLDGGGVAEIFAVVFFLAAAAASFQFANVAEETSEAAEDEATETEVLPLHHKPAARQEAPESSSPRRDTRRPPEDDLLRA</sequence>
<proteinExistence type="predicted"/>
<name>A0A9N8H7W1_9STRA</name>
<protein>
    <submittedName>
        <fullName evidence="3">Uncharacterized protein</fullName>
    </submittedName>
</protein>
<feature type="compositionally biased region" description="Basic and acidic residues" evidence="1">
    <location>
        <begin position="250"/>
        <end position="266"/>
    </location>
</feature>
<organism evidence="3 4">
    <name type="scientific">Seminavis robusta</name>
    <dbReference type="NCBI Taxonomy" id="568900"/>
    <lineage>
        <taxon>Eukaryota</taxon>
        <taxon>Sar</taxon>
        <taxon>Stramenopiles</taxon>
        <taxon>Ochrophyta</taxon>
        <taxon>Bacillariophyta</taxon>
        <taxon>Bacillariophyceae</taxon>
        <taxon>Bacillariophycidae</taxon>
        <taxon>Naviculales</taxon>
        <taxon>Naviculaceae</taxon>
        <taxon>Seminavis</taxon>
    </lineage>
</organism>
<dbReference type="Proteomes" id="UP001153069">
    <property type="component" value="Unassembled WGS sequence"/>
</dbReference>
<feature type="region of interest" description="Disordered" evidence="1">
    <location>
        <begin position="221"/>
        <end position="266"/>
    </location>
</feature>
<evidence type="ECO:0000313" key="3">
    <source>
        <dbReference type="EMBL" id="CAB9502600.1"/>
    </source>
</evidence>
<feature type="transmembrane region" description="Helical" evidence="2">
    <location>
        <begin position="88"/>
        <end position="113"/>
    </location>
</feature>
<gene>
    <name evidence="3" type="ORF">SEMRO_141_G065760.1</name>
</gene>
<comment type="caution">
    <text evidence="3">The sequence shown here is derived from an EMBL/GenBank/DDBJ whole genome shotgun (WGS) entry which is preliminary data.</text>
</comment>
<keyword evidence="4" id="KW-1185">Reference proteome</keyword>
<accession>A0A9N8H7W1</accession>
<evidence type="ECO:0000313" key="4">
    <source>
        <dbReference type="Proteomes" id="UP001153069"/>
    </source>
</evidence>
<feature type="transmembrane region" description="Helical" evidence="2">
    <location>
        <begin position="193"/>
        <end position="213"/>
    </location>
</feature>
<reference evidence="3" key="1">
    <citation type="submission" date="2020-06" db="EMBL/GenBank/DDBJ databases">
        <authorList>
            <consortium name="Plant Systems Biology data submission"/>
        </authorList>
    </citation>
    <scope>NUCLEOTIDE SEQUENCE</scope>
    <source>
        <strain evidence="3">D6</strain>
    </source>
</reference>
<evidence type="ECO:0000256" key="1">
    <source>
        <dbReference type="SAM" id="MobiDB-lite"/>
    </source>
</evidence>
<dbReference type="AlphaFoldDB" id="A0A9N8H7W1"/>